<keyword evidence="3" id="KW-1003">Cell membrane</keyword>
<evidence type="ECO:0000256" key="3">
    <source>
        <dbReference type="ARBA" id="ARBA00022475"/>
    </source>
</evidence>
<keyword evidence="4 8" id="KW-0812">Transmembrane</keyword>
<gene>
    <name evidence="9" type="ORF">ELS19_02660</name>
</gene>
<evidence type="ECO:0000256" key="4">
    <source>
        <dbReference type="ARBA" id="ARBA00022692"/>
    </source>
</evidence>
<feature type="transmembrane region" description="Helical" evidence="8">
    <location>
        <begin position="362"/>
        <end position="380"/>
    </location>
</feature>
<evidence type="ECO:0000256" key="2">
    <source>
        <dbReference type="ARBA" id="ARBA00011061"/>
    </source>
</evidence>
<dbReference type="AlphaFoldDB" id="A0A482TNA4"/>
<feature type="transmembrane region" description="Helical" evidence="8">
    <location>
        <begin position="159"/>
        <end position="185"/>
    </location>
</feature>
<feature type="region of interest" description="Disordered" evidence="7">
    <location>
        <begin position="1"/>
        <end position="40"/>
    </location>
</feature>
<keyword evidence="5 8" id="KW-1133">Transmembrane helix</keyword>
<dbReference type="Proteomes" id="UP000294028">
    <property type="component" value="Unassembled WGS sequence"/>
</dbReference>
<sequence>MGWRSKSVRNATTERDEGQSADGSGLKSLHPLQPDVASPRTRTRLRPAVRAVVGIALAIVVLVIFISLTGGREVVVAVARADLRLVAVGCIAGVAAISSWGESLRQALSTAKPVGGLHYRLAYRSGDFARQVLPMGHLSGSAIASYAVSRPFGLQYEEALAAVTVADLLNLLSAVTISTLGLLFLLLDSDIGDVRTFVAGLLGALTVASAIFVLVTRRRDLLERAVVAVVAVGHRLAARLGISTAERLLRPDSVEQRIESYFRTLDTVAENRKRVALAGVFAALGWVAFGTALAVAATALDVEIPLAAALFVAPASGLVGWSPLPGGSGGVEVAVTAGLVATAGVPVSTAAAVALLYRVCGYWVVVAVDAAATGLLAALYPS</sequence>
<feature type="transmembrane region" description="Helical" evidence="8">
    <location>
        <begin position="197"/>
        <end position="215"/>
    </location>
</feature>
<organism evidence="9 10">
    <name type="scientific">Halogeometricum borinquense</name>
    <dbReference type="NCBI Taxonomy" id="60847"/>
    <lineage>
        <taxon>Archaea</taxon>
        <taxon>Methanobacteriati</taxon>
        <taxon>Methanobacteriota</taxon>
        <taxon>Stenosarchaea group</taxon>
        <taxon>Halobacteria</taxon>
        <taxon>Halobacteriales</taxon>
        <taxon>Haloferacaceae</taxon>
        <taxon>Halogeometricum</taxon>
    </lineage>
</organism>
<keyword evidence="6 8" id="KW-0472">Membrane</keyword>
<dbReference type="GO" id="GO:0005886">
    <property type="term" value="C:plasma membrane"/>
    <property type="evidence" value="ECO:0007669"/>
    <property type="project" value="UniProtKB-SubCell"/>
</dbReference>
<dbReference type="EMBL" id="RZHH01000002">
    <property type="protein sequence ID" value="RYJ15293.1"/>
    <property type="molecule type" value="Genomic_DNA"/>
</dbReference>
<evidence type="ECO:0000313" key="10">
    <source>
        <dbReference type="Proteomes" id="UP000294028"/>
    </source>
</evidence>
<evidence type="ECO:0000256" key="6">
    <source>
        <dbReference type="ARBA" id="ARBA00023136"/>
    </source>
</evidence>
<feature type="transmembrane region" description="Helical" evidence="8">
    <location>
        <begin position="48"/>
        <end position="71"/>
    </location>
</feature>
<name>A0A482TNA4_9EURY</name>
<dbReference type="NCBIfam" id="TIGR00374">
    <property type="entry name" value="flippase-like domain"/>
    <property type="match status" value="1"/>
</dbReference>
<comment type="subcellular location">
    <subcellularLocation>
        <location evidence="1">Cell membrane</location>
        <topology evidence="1">Multi-pass membrane protein</topology>
    </subcellularLocation>
</comment>
<accession>A0A482TNA4</accession>
<reference evidence="9 10" key="1">
    <citation type="submission" date="2018-12" db="EMBL/GenBank/DDBJ databases">
        <title>Genome analysis provides insights into bioremediation potentialities of Halogeometricum borinquense strain N11.</title>
        <authorList>
            <person name="Najjari A."/>
            <person name="Youssef N."/>
            <person name="Fhoula I."/>
            <person name="Ben Dhia O."/>
            <person name="Mahjoubi M."/>
            <person name="Ouzari H.I."/>
            <person name="Cherif A."/>
        </authorList>
    </citation>
    <scope>NUCLEOTIDE SEQUENCE [LARGE SCALE GENOMIC DNA]</scope>
    <source>
        <strain evidence="9 10">N11</strain>
    </source>
</reference>
<proteinExistence type="inferred from homology"/>
<evidence type="ECO:0000313" key="9">
    <source>
        <dbReference type="EMBL" id="RYJ15293.1"/>
    </source>
</evidence>
<comment type="caution">
    <text evidence="9">The sequence shown here is derived from an EMBL/GenBank/DDBJ whole genome shotgun (WGS) entry which is preliminary data.</text>
</comment>
<evidence type="ECO:0000256" key="1">
    <source>
        <dbReference type="ARBA" id="ARBA00004651"/>
    </source>
</evidence>
<dbReference type="PANTHER" id="PTHR39087">
    <property type="entry name" value="UPF0104 MEMBRANE PROTEIN MJ1595"/>
    <property type="match status" value="1"/>
</dbReference>
<feature type="transmembrane region" description="Helical" evidence="8">
    <location>
        <begin position="275"/>
        <end position="298"/>
    </location>
</feature>
<evidence type="ECO:0000256" key="8">
    <source>
        <dbReference type="SAM" id="Phobius"/>
    </source>
</evidence>
<feature type="transmembrane region" description="Helical" evidence="8">
    <location>
        <begin position="83"/>
        <end position="101"/>
    </location>
</feature>
<protein>
    <submittedName>
        <fullName evidence="9">Flippase-like domain-containing protein</fullName>
    </submittedName>
</protein>
<dbReference type="Pfam" id="PF03706">
    <property type="entry name" value="LPG_synthase_TM"/>
    <property type="match status" value="1"/>
</dbReference>
<dbReference type="PANTHER" id="PTHR39087:SF2">
    <property type="entry name" value="UPF0104 MEMBRANE PROTEIN MJ1595"/>
    <property type="match status" value="1"/>
</dbReference>
<comment type="similarity">
    <text evidence="2">Belongs to the UPF0104 family.</text>
</comment>
<evidence type="ECO:0000256" key="5">
    <source>
        <dbReference type="ARBA" id="ARBA00022989"/>
    </source>
</evidence>
<evidence type="ECO:0000256" key="7">
    <source>
        <dbReference type="SAM" id="MobiDB-lite"/>
    </source>
</evidence>
<feature type="transmembrane region" description="Helical" evidence="8">
    <location>
        <begin position="333"/>
        <end position="356"/>
    </location>
</feature>
<dbReference type="InterPro" id="IPR022791">
    <property type="entry name" value="L-PG_synthase/AglD"/>
</dbReference>